<proteinExistence type="predicted"/>
<evidence type="ECO:0000313" key="2">
    <source>
        <dbReference type="EMBL" id="CAB1432849.1"/>
    </source>
</evidence>
<reference evidence="2" key="1">
    <citation type="submission" date="2020-03" db="EMBL/GenBank/DDBJ databases">
        <authorList>
            <person name="Weist P."/>
        </authorList>
    </citation>
    <scope>NUCLEOTIDE SEQUENCE</scope>
</reference>
<accession>A0A9N7UIP4</accession>
<comment type="caution">
    <text evidence="2">The sequence shown here is derived from an EMBL/GenBank/DDBJ whole genome shotgun (WGS) entry which is preliminary data.</text>
</comment>
<name>A0A9N7UIP4_PLEPL</name>
<feature type="compositionally biased region" description="Basic residues" evidence="1">
    <location>
        <begin position="149"/>
        <end position="160"/>
    </location>
</feature>
<dbReference type="Proteomes" id="UP001153269">
    <property type="component" value="Unassembled WGS sequence"/>
</dbReference>
<evidence type="ECO:0000313" key="3">
    <source>
        <dbReference type="Proteomes" id="UP001153269"/>
    </source>
</evidence>
<feature type="compositionally biased region" description="Basic residues" evidence="1">
    <location>
        <begin position="185"/>
        <end position="194"/>
    </location>
</feature>
<keyword evidence="3" id="KW-1185">Reference proteome</keyword>
<sequence length="225" mass="24875">MLPRRSSHRVRGDRRPPGASPSLPGCPTVSIRSTSERRYHGPGVEPVSTGAERSTAEDPLSILPEFLRFDCTVTVCHFGLFTRVSRFASVSSDSGSATRPRPLCVFGSAERSAPRDALQLGDSAARASHGVSKITTDRKTTELSVPVERRHRPTERKQVHRQAQDVAGRPRGDLRRSLSGSLFGKRQKGGTRRRKNFCLQRKISVKITMVRPPGYRRGPILARLS</sequence>
<gene>
    <name evidence="2" type="ORF">PLEPLA_LOCUS20936</name>
</gene>
<dbReference type="AlphaFoldDB" id="A0A9N7UIP4"/>
<dbReference type="EMBL" id="CADEAL010001483">
    <property type="protein sequence ID" value="CAB1432849.1"/>
    <property type="molecule type" value="Genomic_DNA"/>
</dbReference>
<evidence type="ECO:0000256" key="1">
    <source>
        <dbReference type="SAM" id="MobiDB-lite"/>
    </source>
</evidence>
<organism evidence="2 3">
    <name type="scientific">Pleuronectes platessa</name>
    <name type="common">European plaice</name>
    <dbReference type="NCBI Taxonomy" id="8262"/>
    <lineage>
        <taxon>Eukaryota</taxon>
        <taxon>Metazoa</taxon>
        <taxon>Chordata</taxon>
        <taxon>Craniata</taxon>
        <taxon>Vertebrata</taxon>
        <taxon>Euteleostomi</taxon>
        <taxon>Actinopterygii</taxon>
        <taxon>Neopterygii</taxon>
        <taxon>Teleostei</taxon>
        <taxon>Neoteleostei</taxon>
        <taxon>Acanthomorphata</taxon>
        <taxon>Carangaria</taxon>
        <taxon>Pleuronectiformes</taxon>
        <taxon>Pleuronectoidei</taxon>
        <taxon>Pleuronectidae</taxon>
        <taxon>Pleuronectes</taxon>
    </lineage>
</organism>
<feature type="region of interest" description="Disordered" evidence="1">
    <location>
        <begin position="1"/>
        <end position="56"/>
    </location>
</feature>
<feature type="compositionally biased region" description="Basic residues" evidence="1">
    <location>
        <begin position="1"/>
        <end position="12"/>
    </location>
</feature>
<feature type="region of interest" description="Disordered" evidence="1">
    <location>
        <begin position="120"/>
        <end position="194"/>
    </location>
</feature>
<protein>
    <submittedName>
        <fullName evidence="2">Uncharacterized protein</fullName>
    </submittedName>
</protein>